<dbReference type="Pfam" id="PF01554">
    <property type="entry name" value="MatE"/>
    <property type="match status" value="2"/>
</dbReference>
<feature type="transmembrane region" description="Helical" evidence="7">
    <location>
        <begin position="102"/>
        <end position="120"/>
    </location>
</feature>
<reference evidence="8 9" key="1">
    <citation type="submission" date="2017-06" db="EMBL/GenBank/DDBJ databases">
        <title>Genome sequencing of Fusobacterium nucleatum subsp. polymorphum KCOM 1232 (=ChDC F37).</title>
        <authorList>
            <person name="Kook J.-K."/>
            <person name="Park S.-N."/>
            <person name="Lim Y.K."/>
            <person name="Roh H."/>
        </authorList>
    </citation>
    <scope>NUCLEOTIDE SEQUENCE [LARGE SCALE GENOMIC DNA]</scope>
    <source>
        <strain evidence="9">KCOM 1232 ( ChDC F37)</strain>
    </source>
</reference>
<dbReference type="GO" id="GO:0005886">
    <property type="term" value="C:plasma membrane"/>
    <property type="evidence" value="ECO:0007669"/>
    <property type="project" value="UniProtKB-SubCell"/>
</dbReference>
<dbReference type="PANTHER" id="PTHR43549">
    <property type="entry name" value="MULTIDRUG RESISTANCE PROTEIN YPNP-RELATED"/>
    <property type="match status" value="1"/>
</dbReference>
<dbReference type="PIRSF" id="PIRSF006603">
    <property type="entry name" value="DinF"/>
    <property type="match status" value="1"/>
</dbReference>
<proteinExistence type="predicted"/>
<keyword evidence="2" id="KW-0813">Transport</keyword>
<dbReference type="GO" id="GO:0042910">
    <property type="term" value="F:xenobiotic transmembrane transporter activity"/>
    <property type="evidence" value="ECO:0007669"/>
    <property type="project" value="InterPro"/>
</dbReference>
<evidence type="ECO:0000256" key="7">
    <source>
        <dbReference type="SAM" id="Phobius"/>
    </source>
</evidence>
<dbReference type="STRING" id="76857.RO02_02015"/>
<name>A0A2B7YLE3_FUSNP</name>
<feature type="transmembrane region" description="Helical" evidence="7">
    <location>
        <begin position="388"/>
        <end position="411"/>
    </location>
</feature>
<comment type="caution">
    <text evidence="8">The sequence shown here is derived from an EMBL/GenBank/DDBJ whole genome shotgun (WGS) entry which is preliminary data.</text>
</comment>
<evidence type="ECO:0000256" key="5">
    <source>
        <dbReference type="ARBA" id="ARBA00022989"/>
    </source>
</evidence>
<evidence type="ECO:0000256" key="6">
    <source>
        <dbReference type="ARBA" id="ARBA00023136"/>
    </source>
</evidence>
<evidence type="ECO:0000256" key="3">
    <source>
        <dbReference type="ARBA" id="ARBA00022475"/>
    </source>
</evidence>
<dbReference type="PANTHER" id="PTHR43549:SF3">
    <property type="entry name" value="MULTIDRUG RESISTANCE PROTEIN YPNP-RELATED"/>
    <property type="match status" value="1"/>
</dbReference>
<dbReference type="NCBIfam" id="TIGR00797">
    <property type="entry name" value="matE"/>
    <property type="match status" value="1"/>
</dbReference>
<comment type="subcellular location">
    <subcellularLocation>
        <location evidence="1">Cell membrane</location>
        <topology evidence="1">Multi-pass membrane protein</topology>
    </subcellularLocation>
</comment>
<dbReference type="CDD" id="cd13138">
    <property type="entry name" value="MATE_yoeA_like"/>
    <property type="match status" value="1"/>
</dbReference>
<feature type="transmembrane region" description="Helical" evidence="7">
    <location>
        <begin position="320"/>
        <end position="343"/>
    </location>
</feature>
<keyword evidence="3" id="KW-1003">Cell membrane</keyword>
<feature type="transmembrane region" description="Helical" evidence="7">
    <location>
        <begin position="140"/>
        <end position="158"/>
    </location>
</feature>
<evidence type="ECO:0000256" key="4">
    <source>
        <dbReference type="ARBA" id="ARBA00022692"/>
    </source>
</evidence>
<feature type="transmembrane region" description="Helical" evidence="7">
    <location>
        <begin position="355"/>
        <end position="376"/>
    </location>
</feature>
<evidence type="ECO:0000256" key="1">
    <source>
        <dbReference type="ARBA" id="ARBA00004651"/>
    </source>
</evidence>
<dbReference type="GO" id="GO:0015297">
    <property type="term" value="F:antiporter activity"/>
    <property type="evidence" value="ECO:0007669"/>
    <property type="project" value="InterPro"/>
</dbReference>
<gene>
    <name evidence="8" type="ORF">RN96_00100</name>
</gene>
<keyword evidence="5 7" id="KW-1133">Transmembrane helix</keyword>
<accession>A0A2B7YLE3</accession>
<organism evidence="8 9">
    <name type="scientific">Fusobacterium nucleatum subsp. polymorphum</name>
    <name type="common">Fusobacterium polymorphum</name>
    <dbReference type="NCBI Taxonomy" id="76857"/>
    <lineage>
        <taxon>Bacteria</taxon>
        <taxon>Fusobacteriati</taxon>
        <taxon>Fusobacteriota</taxon>
        <taxon>Fusobacteriia</taxon>
        <taxon>Fusobacteriales</taxon>
        <taxon>Fusobacteriaceae</taxon>
        <taxon>Fusobacterium</taxon>
    </lineage>
</organism>
<feature type="transmembrane region" description="Helical" evidence="7">
    <location>
        <begin position="199"/>
        <end position="220"/>
    </location>
</feature>
<dbReference type="InterPro" id="IPR052031">
    <property type="entry name" value="Membrane_Transporter-Flippase"/>
</dbReference>
<feature type="transmembrane region" description="Helical" evidence="7">
    <location>
        <begin position="58"/>
        <end position="81"/>
    </location>
</feature>
<keyword evidence="6 7" id="KW-0472">Membrane</keyword>
<protein>
    <submittedName>
        <fullName evidence="8">MATE family efflux transporter</fullName>
    </submittedName>
</protein>
<evidence type="ECO:0000313" key="8">
    <source>
        <dbReference type="EMBL" id="PGH21682.1"/>
    </source>
</evidence>
<evidence type="ECO:0000256" key="2">
    <source>
        <dbReference type="ARBA" id="ARBA00022448"/>
    </source>
</evidence>
<dbReference type="AlphaFoldDB" id="A0A2B7YLE3"/>
<feature type="transmembrane region" description="Helical" evidence="7">
    <location>
        <begin position="170"/>
        <end position="193"/>
    </location>
</feature>
<feature type="transmembrane region" description="Helical" evidence="7">
    <location>
        <begin position="423"/>
        <end position="444"/>
    </location>
</feature>
<keyword evidence="4 7" id="KW-0812">Transmembrane</keyword>
<dbReference type="InterPro" id="IPR048279">
    <property type="entry name" value="MdtK-like"/>
</dbReference>
<dbReference type="EMBL" id="NJGI01000001">
    <property type="protein sequence ID" value="PGH21682.1"/>
    <property type="molecule type" value="Genomic_DNA"/>
</dbReference>
<evidence type="ECO:0000313" key="9">
    <source>
        <dbReference type="Proteomes" id="UP000222862"/>
    </source>
</evidence>
<feature type="transmembrane region" description="Helical" evidence="7">
    <location>
        <begin position="243"/>
        <end position="268"/>
    </location>
</feature>
<dbReference type="InterPro" id="IPR002528">
    <property type="entry name" value="MATE_fam"/>
</dbReference>
<feature type="transmembrane region" description="Helical" evidence="7">
    <location>
        <begin position="20"/>
        <end position="38"/>
    </location>
</feature>
<dbReference type="Proteomes" id="UP000222862">
    <property type="component" value="Unassembled WGS sequence"/>
</dbReference>
<sequence length="453" mass="50025">MIVKNMKKIYDMTKGKIWTIILSFSLPLLGASLIQQLYNTADMIFVGNFIGKEATGAVGASSLLFTCIIGLFTGVSIGVGVAVAQKIGSKNLEMASKVSHTAIAFGIIGGIILTFVGFFSTEFLLTLMNTPKEIMYDSVIYLKIYFLSMLPMILYNIGSGIIRSTGNSKTPFYILIIGGLTNVLANYIFIVVFKMGVSGVAIATTLSQTLTAIIVLTYLFKNKTAIKFKTSELKIDFSLLKQILYFGLPAGIQSMLITFSNIIVQYYINGYGRDAVAAYATYFKLENFIWMPIVAIGQASMTFSGQNAGANNYKRVKKGALVAILLSGGLSILIATIILIFSHTFMRIFIKNEEIIYLGSQIALTTFPFYWLYSILEVLGSSLRGMGYSIVSMYITTICLCGVRITLLYLISKFNLDFKSVAYVYPMTWFFTASIFIIAFLKIINKKGLLQIK</sequence>